<dbReference type="GO" id="GO:0006368">
    <property type="term" value="P:transcription elongation by RNA polymerase II"/>
    <property type="evidence" value="ECO:0007669"/>
    <property type="project" value="InterPro"/>
</dbReference>
<evidence type="ECO:0000256" key="7">
    <source>
        <dbReference type="PROSITE-ProRule" id="PRU00649"/>
    </source>
</evidence>
<protein>
    <recommendedName>
        <fullName evidence="8">Transcription elongation factor</fullName>
    </recommendedName>
</protein>
<feature type="domain" description="TFIIS N-terminal" evidence="11">
    <location>
        <begin position="1"/>
        <end position="80"/>
    </location>
</feature>
<organism evidence="13 14">
    <name type="scientific">Bifiguratus adelaidae</name>
    <dbReference type="NCBI Taxonomy" id="1938954"/>
    <lineage>
        <taxon>Eukaryota</taxon>
        <taxon>Fungi</taxon>
        <taxon>Fungi incertae sedis</taxon>
        <taxon>Mucoromycota</taxon>
        <taxon>Mucoromycotina</taxon>
        <taxon>Endogonomycetes</taxon>
        <taxon>Endogonales</taxon>
        <taxon>Endogonales incertae sedis</taxon>
        <taxon>Bifiguratus</taxon>
    </lineage>
</organism>
<evidence type="ECO:0000259" key="12">
    <source>
        <dbReference type="PROSITE" id="PS51321"/>
    </source>
</evidence>
<dbReference type="PROSITE" id="PS00466">
    <property type="entry name" value="ZF_TFIIS_1"/>
    <property type="match status" value="1"/>
</dbReference>
<keyword evidence="3 6" id="KW-0863">Zinc-finger</keyword>
<dbReference type="OrthoDB" id="44867at2759"/>
<dbReference type="InterPro" id="IPR001222">
    <property type="entry name" value="Znf_TFIIS"/>
</dbReference>
<dbReference type="Gene3D" id="2.20.25.10">
    <property type="match status" value="1"/>
</dbReference>
<dbReference type="SUPFAM" id="SSF57783">
    <property type="entry name" value="Zinc beta-ribbon"/>
    <property type="match status" value="1"/>
</dbReference>
<dbReference type="Proteomes" id="UP000242875">
    <property type="component" value="Unassembled WGS sequence"/>
</dbReference>
<comment type="similarity">
    <text evidence="8">Belongs to the TFS-II family.</text>
</comment>
<evidence type="ECO:0000259" key="10">
    <source>
        <dbReference type="PROSITE" id="PS51133"/>
    </source>
</evidence>
<dbReference type="Pfam" id="PF07500">
    <property type="entry name" value="TFIIS_M"/>
    <property type="match status" value="1"/>
</dbReference>
<reference evidence="13 14" key="1">
    <citation type="journal article" date="2017" name="Mycologia">
        <title>Bifiguratus adelaidae, gen. et sp. nov., a new member of Mucoromycotina in endophytic and soil-dwelling habitats.</title>
        <authorList>
            <person name="Torres-Cruz T.J."/>
            <person name="Billingsley Tobias T.L."/>
            <person name="Almatruk M."/>
            <person name="Hesse C."/>
            <person name="Kuske C.R."/>
            <person name="Desiro A."/>
            <person name="Benucci G.M."/>
            <person name="Bonito G."/>
            <person name="Stajich J.E."/>
            <person name="Dunlap C."/>
            <person name="Arnold A.E."/>
            <person name="Porras-Alfaro A."/>
        </authorList>
    </citation>
    <scope>NUCLEOTIDE SEQUENCE [LARGE SCALE GENOMIC DNA]</scope>
    <source>
        <strain evidence="13 14">AZ0501</strain>
    </source>
</reference>
<dbReference type="Pfam" id="PF08711">
    <property type="entry name" value="Med26"/>
    <property type="match status" value="1"/>
</dbReference>
<sequence length="300" mass="33228">MADAEVGKLVKALNRSREQGQARDTLDILTQLQKVHASEDLLRKTGIGKIVGKLRTDADLTVAKKAKDVVDKWKKDCQSALKSNGIPKTPTEPKLPMKVDATSTTSSQSPTDSSPKTPPDTPRERSIKTDDITVKPTGNVARDKSIELFYAALGYGSFVDSDLLLQRATKIENAIFEEFQTIDAGYKTKVRSLSLNLKAKNNPGLRESVVTGELLISKLVKMSKEDMASEEQRAADRKAQEQAIFAARGATTAQAETDMFRCGKCKSRKCTYYQMQTRSADEPMTTFVTCTNCENRWKFC</sequence>
<dbReference type="GO" id="GO:0005634">
    <property type="term" value="C:nucleus"/>
    <property type="evidence" value="ECO:0007669"/>
    <property type="project" value="UniProtKB-SubCell"/>
</dbReference>
<dbReference type="PIRSF" id="PIRSF006704">
    <property type="entry name" value="TF_IIS"/>
    <property type="match status" value="1"/>
</dbReference>
<dbReference type="PROSITE" id="PS51321">
    <property type="entry name" value="TFIIS_CENTRAL"/>
    <property type="match status" value="1"/>
</dbReference>
<dbReference type="SUPFAM" id="SSF47676">
    <property type="entry name" value="Conserved domain common to transcription factors TFIIS, elongin A, CRSP70"/>
    <property type="match status" value="1"/>
</dbReference>
<feature type="compositionally biased region" description="Low complexity" evidence="9">
    <location>
        <begin position="102"/>
        <end position="115"/>
    </location>
</feature>
<dbReference type="InterPro" id="IPR035441">
    <property type="entry name" value="TFIIS/LEDGF_dom_sf"/>
</dbReference>
<accession>A0A261Y660</accession>
<keyword evidence="8" id="KW-0804">Transcription</keyword>
<dbReference type="GO" id="GO:0001139">
    <property type="term" value="F:RNA polymerase II complex recruiting activity"/>
    <property type="evidence" value="ECO:0007669"/>
    <property type="project" value="TreeGrafter"/>
</dbReference>
<dbReference type="InterPro" id="IPR035100">
    <property type="entry name" value="TF_IIS-typ"/>
</dbReference>
<dbReference type="InterPro" id="IPR036575">
    <property type="entry name" value="TFIIS_cen_dom_sf"/>
</dbReference>
<dbReference type="SMART" id="SM00510">
    <property type="entry name" value="TFS2M"/>
    <property type="match status" value="1"/>
</dbReference>
<name>A0A261Y660_9FUNG</name>
<dbReference type="SUPFAM" id="SSF46942">
    <property type="entry name" value="Elongation factor TFIIS domain 2"/>
    <property type="match status" value="1"/>
</dbReference>
<dbReference type="GO" id="GO:0005737">
    <property type="term" value="C:cytoplasm"/>
    <property type="evidence" value="ECO:0007669"/>
    <property type="project" value="EnsemblFungi"/>
</dbReference>
<dbReference type="GO" id="GO:0008270">
    <property type="term" value="F:zinc ion binding"/>
    <property type="evidence" value="ECO:0007669"/>
    <property type="project" value="UniProtKB-UniRule"/>
</dbReference>
<keyword evidence="8" id="KW-0805">Transcription regulation</keyword>
<dbReference type="GO" id="GO:0000977">
    <property type="term" value="F:RNA polymerase II transcription regulatory region sequence-specific DNA binding"/>
    <property type="evidence" value="ECO:0007669"/>
    <property type="project" value="TreeGrafter"/>
</dbReference>
<evidence type="ECO:0000256" key="1">
    <source>
        <dbReference type="ARBA" id="ARBA00004123"/>
    </source>
</evidence>
<evidence type="ECO:0000313" key="13">
    <source>
        <dbReference type="EMBL" id="OZJ06082.1"/>
    </source>
</evidence>
<keyword evidence="14" id="KW-1185">Reference proteome</keyword>
<dbReference type="Gene3D" id="1.10.472.30">
    <property type="entry name" value="Transcription elongation factor S-II, central domain"/>
    <property type="match status" value="1"/>
</dbReference>
<dbReference type="GO" id="GO:0006362">
    <property type="term" value="P:transcription elongation by RNA polymerase I"/>
    <property type="evidence" value="ECO:0007669"/>
    <property type="project" value="TreeGrafter"/>
</dbReference>
<evidence type="ECO:0000256" key="8">
    <source>
        <dbReference type="RuleBase" id="RU368078"/>
    </source>
</evidence>
<dbReference type="InterPro" id="IPR003617">
    <property type="entry name" value="TFIIS/CRSP70_N_sub"/>
</dbReference>
<keyword evidence="5 7" id="KW-0539">Nucleus</keyword>
<feature type="region of interest" description="Disordered" evidence="9">
    <location>
        <begin position="81"/>
        <end position="136"/>
    </location>
</feature>
<evidence type="ECO:0000256" key="9">
    <source>
        <dbReference type="SAM" id="MobiDB-lite"/>
    </source>
</evidence>
<proteinExistence type="inferred from homology"/>
<comment type="function">
    <text evidence="8">Necessary for efficient RNA polymerase II transcription elongation past template-encoded arresting sites.</text>
</comment>
<dbReference type="PROSITE" id="PS51133">
    <property type="entry name" value="ZF_TFIIS_2"/>
    <property type="match status" value="1"/>
</dbReference>
<dbReference type="NCBIfam" id="TIGR01385">
    <property type="entry name" value="TFSII"/>
    <property type="match status" value="1"/>
</dbReference>
<comment type="caution">
    <text evidence="13">The sequence shown here is derived from an EMBL/GenBank/DDBJ whole genome shotgun (WGS) entry which is preliminary data.</text>
</comment>
<evidence type="ECO:0000259" key="11">
    <source>
        <dbReference type="PROSITE" id="PS51319"/>
    </source>
</evidence>
<dbReference type="EMBL" id="MVBO01000007">
    <property type="protein sequence ID" value="OZJ06082.1"/>
    <property type="molecule type" value="Genomic_DNA"/>
</dbReference>
<dbReference type="GO" id="GO:0031564">
    <property type="term" value="P:transcription antitermination"/>
    <property type="evidence" value="ECO:0007669"/>
    <property type="project" value="TreeGrafter"/>
</dbReference>
<dbReference type="FunFam" id="2.20.25.10:FF:000001">
    <property type="entry name" value="Probable Transcription elongation factor S-II"/>
    <property type="match status" value="1"/>
</dbReference>
<dbReference type="Pfam" id="PF01096">
    <property type="entry name" value="Zn_ribbon_TFIIS"/>
    <property type="match status" value="1"/>
</dbReference>
<dbReference type="AlphaFoldDB" id="A0A261Y660"/>
<dbReference type="InterPro" id="IPR006289">
    <property type="entry name" value="TFSII"/>
</dbReference>
<keyword evidence="2 8" id="KW-0479">Metal-binding</keyword>
<dbReference type="GO" id="GO:0031440">
    <property type="term" value="P:regulation of mRNA 3'-end processing"/>
    <property type="evidence" value="ECO:0007669"/>
    <property type="project" value="TreeGrafter"/>
</dbReference>
<comment type="subcellular location">
    <subcellularLocation>
        <location evidence="1 7 8">Nucleus</location>
    </subcellularLocation>
</comment>
<feature type="compositionally biased region" description="Basic and acidic residues" evidence="9">
    <location>
        <begin position="121"/>
        <end position="133"/>
    </location>
</feature>
<dbReference type="CDD" id="cd00183">
    <property type="entry name" value="TFIIS_I"/>
    <property type="match status" value="1"/>
</dbReference>
<dbReference type="PANTHER" id="PTHR11477">
    <property type="entry name" value="TRANSCRIPTION FACTOR S-II ZINC FINGER DOMAIN-CONTAINING PROTEIN"/>
    <property type="match status" value="1"/>
</dbReference>
<keyword evidence="8" id="KW-0238">DNA-binding</keyword>
<feature type="domain" description="TFIIS-type" evidence="10">
    <location>
        <begin position="258"/>
        <end position="298"/>
    </location>
</feature>
<dbReference type="PANTHER" id="PTHR11477:SF0">
    <property type="entry name" value="IP08861P-RELATED"/>
    <property type="match status" value="1"/>
</dbReference>
<dbReference type="InterPro" id="IPR017923">
    <property type="entry name" value="TFIIS_N"/>
</dbReference>
<dbReference type="SMART" id="SM00440">
    <property type="entry name" value="ZnF_C2C2"/>
    <property type="match status" value="1"/>
</dbReference>
<gene>
    <name evidence="13" type="ORF">BZG36_01117</name>
</gene>
<evidence type="ECO:0000256" key="2">
    <source>
        <dbReference type="ARBA" id="ARBA00022723"/>
    </source>
</evidence>
<dbReference type="SMART" id="SM00509">
    <property type="entry name" value="TFS2N"/>
    <property type="match status" value="1"/>
</dbReference>
<keyword evidence="4 8" id="KW-0862">Zinc</keyword>
<evidence type="ECO:0000256" key="3">
    <source>
        <dbReference type="ARBA" id="ARBA00022771"/>
    </source>
</evidence>
<dbReference type="Gene3D" id="1.20.930.10">
    <property type="entry name" value="Conserved domain common to transcription factors TFIIS, elongin A, CRSP70"/>
    <property type="match status" value="1"/>
</dbReference>
<feature type="domain" description="TFIIS central" evidence="12">
    <location>
        <begin position="141"/>
        <end position="255"/>
    </location>
</feature>
<evidence type="ECO:0000313" key="14">
    <source>
        <dbReference type="Proteomes" id="UP000242875"/>
    </source>
</evidence>
<dbReference type="CDD" id="cd13749">
    <property type="entry name" value="Zn-ribbon_TFIIS"/>
    <property type="match status" value="1"/>
</dbReference>
<dbReference type="InterPro" id="IPR003618">
    <property type="entry name" value="TFIIS_cen_dom"/>
</dbReference>
<evidence type="ECO:0000256" key="5">
    <source>
        <dbReference type="ARBA" id="ARBA00023242"/>
    </source>
</evidence>
<evidence type="ECO:0000256" key="4">
    <source>
        <dbReference type="ARBA" id="ARBA00022833"/>
    </source>
</evidence>
<dbReference type="FunFam" id="1.10.472.30:FF:000003">
    <property type="entry name" value="Transcription elongation factor S-II"/>
    <property type="match status" value="1"/>
</dbReference>
<evidence type="ECO:0000256" key="6">
    <source>
        <dbReference type="PROSITE-ProRule" id="PRU00472"/>
    </source>
</evidence>
<dbReference type="PROSITE" id="PS51319">
    <property type="entry name" value="TFIIS_N"/>
    <property type="match status" value="1"/>
</dbReference>